<dbReference type="GO" id="GO:0005737">
    <property type="term" value="C:cytoplasm"/>
    <property type="evidence" value="ECO:0007669"/>
    <property type="project" value="TreeGrafter"/>
</dbReference>
<evidence type="ECO:0000313" key="11">
    <source>
        <dbReference type="EMBL" id="KAF0763045.1"/>
    </source>
</evidence>
<sequence>MNNTTVVNMSDLSFSDAVTKLDTPFDVFKFDCKDMISNSEAFKLRQALLTMTFKKKSCDLYSFSQSSDFIRSTNIKKPKEVEQFLIFLEKIKQNIAIYLGKTFNNTISVSCSKYDQGDYLLCHDDRVDDRSVAFIYYLNYDWLPEWGGTLDVYSVDDNNCATEIVKNINPEFNSMIFFPVERYTYHQVAENTSTFSRISINGWFHCDDLSWKMYDHPLKYLSPFYTPHAVSPNRMNRCKSVAEMCIEPMFEEPIFREAIRDTFIKDGFIMCEGFFKSSMVDHLSNEIFSNNIGWKIKGPLNKMHYKYVDLDELPLTMLFIVNMLKTDRMFQFFQECSGFEFLSVNIEVQRWHGGHYMVSGGNDGLAGFNVLSVYLFFSQCFGEMSDAIKDDLHYVFEEKDTLTPKFACKPQHNTIFMVNRDSNMDSYVKYCKIVDGHAWTVVVANYLIKNDRRLDIKLYRFDD</sequence>
<dbReference type="Pfam" id="PF10637">
    <property type="entry name" value="Ofd1_CTDD"/>
    <property type="match status" value="1"/>
</dbReference>
<dbReference type="SMART" id="SM00702">
    <property type="entry name" value="P4Hc"/>
    <property type="match status" value="1"/>
</dbReference>
<proteinExistence type="inferred from homology"/>
<dbReference type="GO" id="GO:0006449">
    <property type="term" value="P:regulation of translational termination"/>
    <property type="evidence" value="ECO:0007669"/>
    <property type="project" value="TreeGrafter"/>
</dbReference>
<dbReference type="GO" id="GO:0031543">
    <property type="term" value="F:peptidyl-proline dioxygenase activity"/>
    <property type="evidence" value="ECO:0007669"/>
    <property type="project" value="TreeGrafter"/>
</dbReference>
<dbReference type="GO" id="GO:0005506">
    <property type="term" value="F:iron ion binding"/>
    <property type="evidence" value="ECO:0007669"/>
    <property type="project" value="InterPro"/>
</dbReference>
<evidence type="ECO:0000256" key="3">
    <source>
        <dbReference type="ARBA" id="ARBA00022723"/>
    </source>
</evidence>
<gene>
    <name evidence="11" type="ORF">FWK35_00005251</name>
</gene>
<dbReference type="Gene3D" id="2.60.120.620">
    <property type="entry name" value="q2cbj1_9rhob like domain"/>
    <property type="match status" value="2"/>
</dbReference>
<protein>
    <recommendedName>
        <fullName evidence="8">uS12 prolyl 3-hydroxylase</fullName>
    </recommendedName>
</protein>
<keyword evidence="12" id="KW-1185">Reference proteome</keyword>
<dbReference type="OrthoDB" id="430522at2759"/>
<comment type="caution">
    <text evidence="11">The sequence shown here is derived from an EMBL/GenBank/DDBJ whole genome shotgun (WGS) entry which is preliminary data.</text>
</comment>
<comment type="catalytic activity">
    <reaction evidence="9">
        <text>[ribosomal protein uS12]-L-proline + 2-oxoglutarate + O2 = [ribosomal protein uS12]-(3S)-3-hydroxy-L-proline + succinate + CO2</text>
        <dbReference type="Rhea" id="RHEA:54156"/>
        <dbReference type="Rhea" id="RHEA-COMP:13816"/>
        <dbReference type="Rhea" id="RHEA-COMP:13818"/>
        <dbReference type="ChEBI" id="CHEBI:15379"/>
        <dbReference type="ChEBI" id="CHEBI:16526"/>
        <dbReference type="ChEBI" id="CHEBI:16810"/>
        <dbReference type="ChEBI" id="CHEBI:30031"/>
        <dbReference type="ChEBI" id="CHEBI:50342"/>
        <dbReference type="ChEBI" id="CHEBI:85428"/>
    </reaction>
</comment>
<keyword evidence="3" id="KW-0479">Metal-binding</keyword>
<organism evidence="11 12">
    <name type="scientific">Aphis craccivora</name>
    <name type="common">Cowpea aphid</name>
    <dbReference type="NCBI Taxonomy" id="307492"/>
    <lineage>
        <taxon>Eukaryota</taxon>
        <taxon>Metazoa</taxon>
        <taxon>Ecdysozoa</taxon>
        <taxon>Arthropoda</taxon>
        <taxon>Hexapoda</taxon>
        <taxon>Insecta</taxon>
        <taxon>Pterygota</taxon>
        <taxon>Neoptera</taxon>
        <taxon>Paraneoptera</taxon>
        <taxon>Hemiptera</taxon>
        <taxon>Sternorrhyncha</taxon>
        <taxon>Aphidomorpha</taxon>
        <taxon>Aphidoidea</taxon>
        <taxon>Aphididae</taxon>
        <taxon>Aphidini</taxon>
        <taxon>Aphis</taxon>
        <taxon>Aphis</taxon>
    </lineage>
</organism>
<dbReference type="InterPro" id="IPR019601">
    <property type="entry name" value="Oxoglutarate/Fe-dep_Oase_C"/>
</dbReference>
<dbReference type="AlphaFoldDB" id="A0A6G0YYE9"/>
<comment type="cofactor">
    <cofactor evidence="1">
        <name>L-ascorbate</name>
        <dbReference type="ChEBI" id="CHEBI:38290"/>
    </cofactor>
</comment>
<evidence type="ECO:0000256" key="1">
    <source>
        <dbReference type="ARBA" id="ARBA00001961"/>
    </source>
</evidence>
<evidence type="ECO:0000256" key="6">
    <source>
        <dbReference type="ARBA" id="ARBA00023002"/>
    </source>
</evidence>
<dbReference type="PROSITE" id="PS51471">
    <property type="entry name" value="FE2OG_OXY"/>
    <property type="match status" value="1"/>
</dbReference>
<evidence type="ECO:0000313" key="12">
    <source>
        <dbReference type="Proteomes" id="UP000478052"/>
    </source>
</evidence>
<evidence type="ECO:0000259" key="10">
    <source>
        <dbReference type="PROSITE" id="PS51471"/>
    </source>
</evidence>
<name>A0A6G0YYE9_APHCR</name>
<dbReference type="InterPro" id="IPR005123">
    <property type="entry name" value="Oxoglu/Fe-dep_dioxygenase_dom"/>
</dbReference>
<keyword evidence="5" id="KW-0223">Dioxygenase</keyword>
<evidence type="ECO:0000256" key="9">
    <source>
        <dbReference type="ARBA" id="ARBA00047444"/>
    </source>
</evidence>
<dbReference type="EMBL" id="VUJU01001977">
    <property type="protein sequence ID" value="KAF0763045.1"/>
    <property type="molecule type" value="Genomic_DNA"/>
</dbReference>
<dbReference type="InterPro" id="IPR039558">
    <property type="entry name" value="TPA1/OFD1_N"/>
</dbReference>
<dbReference type="Pfam" id="PF13661">
    <property type="entry name" value="2OG-FeII_Oxy_4"/>
    <property type="match status" value="1"/>
</dbReference>
<dbReference type="PANTHER" id="PTHR12117">
    <property type="entry name" value="HISTONE ACETYLTRANSFERASE COMPLEX"/>
    <property type="match status" value="1"/>
</dbReference>
<dbReference type="InterPro" id="IPR006620">
    <property type="entry name" value="Pro_4_hyd_alph"/>
</dbReference>
<evidence type="ECO:0000256" key="8">
    <source>
        <dbReference type="ARBA" id="ARBA00029938"/>
    </source>
</evidence>
<reference evidence="11 12" key="1">
    <citation type="submission" date="2019-08" db="EMBL/GenBank/DDBJ databases">
        <title>Whole genome of Aphis craccivora.</title>
        <authorList>
            <person name="Voronova N.V."/>
            <person name="Shulinski R.S."/>
            <person name="Bandarenka Y.V."/>
            <person name="Zhorov D.G."/>
            <person name="Warner D."/>
        </authorList>
    </citation>
    <scope>NUCLEOTIDE SEQUENCE [LARGE SCALE GENOMIC DNA]</scope>
    <source>
        <strain evidence="11">180601</strain>
        <tissue evidence="11">Whole Body</tissue>
    </source>
</reference>
<dbReference type="InterPro" id="IPR051842">
    <property type="entry name" value="uS12_prolyl_hydroxylase"/>
</dbReference>
<evidence type="ECO:0000256" key="2">
    <source>
        <dbReference type="ARBA" id="ARBA00007443"/>
    </source>
</evidence>
<dbReference type="PANTHER" id="PTHR12117:SF0">
    <property type="entry name" value="PROLYL 3-HYDROXYLASE OGFOD1"/>
    <property type="match status" value="1"/>
</dbReference>
<accession>A0A6G0YYE9</accession>
<evidence type="ECO:0000256" key="4">
    <source>
        <dbReference type="ARBA" id="ARBA00022896"/>
    </source>
</evidence>
<keyword evidence="4" id="KW-0847">Vitamin C</keyword>
<dbReference type="GO" id="GO:0031418">
    <property type="term" value="F:L-ascorbic acid binding"/>
    <property type="evidence" value="ECO:0007669"/>
    <property type="project" value="UniProtKB-KW"/>
</dbReference>
<evidence type="ECO:0000256" key="5">
    <source>
        <dbReference type="ARBA" id="ARBA00022964"/>
    </source>
</evidence>
<comment type="similarity">
    <text evidence="2">Belongs to the TPA1 family.</text>
</comment>
<dbReference type="Proteomes" id="UP000478052">
    <property type="component" value="Unassembled WGS sequence"/>
</dbReference>
<feature type="domain" description="Fe2OG dioxygenase" evidence="10">
    <location>
        <begin position="105"/>
        <end position="206"/>
    </location>
</feature>
<evidence type="ECO:0000256" key="7">
    <source>
        <dbReference type="ARBA" id="ARBA00023004"/>
    </source>
</evidence>
<keyword evidence="6" id="KW-0560">Oxidoreductase</keyword>
<keyword evidence="7" id="KW-0408">Iron</keyword>